<accession>A0AAN7B789</accession>
<organism evidence="7 8">
    <name type="scientific">Rhypophila decipiens</name>
    <dbReference type="NCBI Taxonomy" id="261697"/>
    <lineage>
        <taxon>Eukaryota</taxon>
        <taxon>Fungi</taxon>
        <taxon>Dikarya</taxon>
        <taxon>Ascomycota</taxon>
        <taxon>Pezizomycotina</taxon>
        <taxon>Sordariomycetes</taxon>
        <taxon>Sordariomycetidae</taxon>
        <taxon>Sordariales</taxon>
        <taxon>Naviculisporaceae</taxon>
        <taxon>Rhypophila</taxon>
    </lineage>
</organism>
<evidence type="ECO:0000256" key="4">
    <source>
        <dbReference type="ARBA" id="ARBA00022833"/>
    </source>
</evidence>
<dbReference type="InterPro" id="IPR002867">
    <property type="entry name" value="IBR_dom"/>
</dbReference>
<reference evidence="7" key="2">
    <citation type="submission" date="2023-05" db="EMBL/GenBank/DDBJ databases">
        <authorList>
            <consortium name="Lawrence Berkeley National Laboratory"/>
            <person name="Steindorff A."/>
            <person name="Hensen N."/>
            <person name="Bonometti L."/>
            <person name="Westerberg I."/>
            <person name="Brannstrom I.O."/>
            <person name="Guillou S."/>
            <person name="Cros-Aarteil S."/>
            <person name="Calhoun S."/>
            <person name="Haridas S."/>
            <person name="Kuo A."/>
            <person name="Mondo S."/>
            <person name="Pangilinan J."/>
            <person name="Riley R."/>
            <person name="Labutti K."/>
            <person name="Andreopoulos B."/>
            <person name="Lipzen A."/>
            <person name="Chen C."/>
            <person name="Yanf M."/>
            <person name="Daum C."/>
            <person name="Ng V."/>
            <person name="Clum A."/>
            <person name="Ohm R."/>
            <person name="Martin F."/>
            <person name="Silar P."/>
            <person name="Natvig D."/>
            <person name="Lalanne C."/>
            <person name="Gautier V."/>
            <person name="Ament-Velasquez S.L."/>
            <person name="Kruys A."/>
            <person name="Hutchinson M.I."/>
            <person name="Powell A.J."/>
            <person name="Barry K."/>
            <person name="Miller A.N."/>
            <person name="Grigoriev I.V."/>
            <person name="Debuchy R."/>
            <person name="Gladieux P."/>
            <person name="Thoren M.H."/>
            <person name="Johannesson H."/>
        </authorList>
    </citation>
    <scope>NUCLEOTIDE SEQUENCE</scope>
    <source>
        <strain evidence="7">PSN293</strain>
    </source>
</reference>
<dbReference type="SUPFAM" id="SSF57850">
    <property type="entry name" value="RING/U-box"/>
    <property type="match status" value="1"/>
</dbReference>
<evidence type="ECO:0000256" key="1">
    <source>
        <dbReference type="ARBA" id="ARBA00022723"/>
    </source>
</evidence>
<keyword evidence="8" id="KW-1185">Reference proteome</keyword>
<reference evidence="7" key="1">
    <citation type="journal article" date="2023" name="Mol. Phylogenet. Evol.">
        <title>Genome-scale phylogeny and comparative genomics of the fungal order Sordariales.</title>
        <authorList>
            <person name="Hensen N."/>
            <person name="Bonometti L."/>
            <person name="Westerberg I."/>
            <person name="Brannstrom I.O."/>
            <person name="Guillou S."/>
            <person name="Cros-Aarteil S."/>
            <person name="Calhoun S."/>
            <person name="Haridas S."/>
            <person name="Kuo A."/>
            <person name="Mondo S."/>
            <person name="Pangilinan J."/>
            <person name="Riley R."/>
            <person name="LaButti K."/>
            <person name="Andreopoulos B."/>
            <person name="Lipzen A."/>
            <person name="Chen C."/>
            <person name="Yan M."/>
            <person name="Daum C."/>
            <person name="Ng V."/>
            <person name="Clum A."/>
            <person name="Steindorff A."/>
            <person name="Ohm R.A."/>
            <person name="Martin F."/>
            <person name="Silar P."/>
            <person name="Natvig D.O."/>
            <person name="Lalanne C."/>
            <person name="Gautier V."/>
            <person name="Ament-Velasquez S.L."/>
            <person name="Kruys A."/>
            <person name="Hutchinson M.I."/>
            <person name="Powell A.J."/>
            <person name="Barry K."/>
            <person name="Miller A.N."/>
            <person name="Grigoriev I.V."/>
            <person name="Debuchy R."/>
            <person name="Gladieux P."/>
            <person name="Hiltunen Thoren M."/>
            <person name="Johannesson H."/>
        </authorList>
    </citation>
    <scope>NUCLEOTIDE SEQUENCE</scope>
    <source>
        <strain evidence="7">PSN293</strain>
    </source>
</reference>
<feature type="domain" description="IBR" evidence="6">
    <location>
        <begin position="70"/>
        <end position="133"/>
    </location>
</feature>
<evidence type="ECO:0000313" key="8">
    <source>
        <dbReference type="Proteomes" id="UP001301769"/>
    </source>
</evidence>
<dbReference type="GO" id="GO:0008270">
    <property type="term" value="F:zinc ion binding"/>
    <property type="evidence" value="ECO:0007669"/>
    <property type="project" value="UniProtKB-KW"/>
</dbReference>
<keyword evidence="4" id="KW-0862">Zinc</keyword>
<protein>
    <recommendedName>
        <fullName evidence="6">IBR domain-containing protein</fullName>
    </recommendedName>
</protein>
<evidence type="ECO:0000313" key="7">
    <source>
        <dbReference type="EMBL" id="KAK4212662.1"/>
    </source>
</evidence>
<evidence type="ECO:0000259" key="6">
    <source>
        <dbReference type="SMART" id="SM00647"/>
    </source>
</evidence>
<dbReference type="Proteomes" id="UP001301769">
    <property type="component" value="Unassembled WGS sequence"/>
</dbReference>
<dbReference type="CDD" id="cd20335">
    <property type="entry name" value="BRcat_RBR"/>
    <property type="match status" value="1"/>
</dbReference>
<keyword evidence="1" id="KW-0479">Metal-binding</keyword>
<evidence type="ECO:0000256" key="5">
    <source>
        <dbReference type="SAM" id="MobiDB-lite"/>
    </source>
</evidence>
<dbReference type="SMART" id="SM00647">
    <property type="entry name" value="IBR"/>
    <property type="match status" value="1"/>
</dbReference>
<proteinExistence type="predicted"/>
<feature type="compositionally biased region" description="Acidic residues" evidence="5">
    <location>
        <begin position="155"/>
        <end position="212"/>
    </location>
</feature>
<feature type="region of interest" description="Disordered" evidence="5">
    <location>
        <begin position="143"/>
        <end position="234"/>
    </location>
</feature>
<evidence type="ECO:0000256" key="2">
    <source>
        <dbReference type="ARBA" id="ARBA00022771"/>
    </source>
</evidence>
<name>A0AAN7B789_9PEZI</name>
<feature type="compositionally biased region" description="Polar residues" evidence="5">
    <location>
        <begin position="222"/>
        <end position="231"/>
    </location>
</feature>
<gene>
    <name evidence="7" type="ORF">QBC37DRAFT_317825</name>
</gene>
<evidence type="ECO:0000256" key="3">
    <source>
        <dbReference type="ARBA" id="ARBA00022786"/>
    </source>
</evidence>
<keyword evidence="3" id="KW-0833">Ubl conjugation pathway</keyword>
<dbReference type="EMBL" id="MU858123">
    <property type="protein sequence ID" value="KAK4212662.1"/>
    <property type="molecule type" value="Genomic_DNA"/>
</dbReference>
<feature type="compositionally biased region" description="Basic and acidic residues" evidence="5">
    <location>
        <begin position="145"/>
        <end position="154"/>
    </location>
</feature>
<dbReference type="Pfam" id="PF01485">
    <property type="entry name" value="IBR"/>
    <property type="match status" value="1"/>
</dbReference>
<keyword evidence="2" id="KW-0863">Zinc-finger</keyword>
<sequence>MQSDLDSPPPRPLTESCAHPQGLCNPCISFRIQQLVSHLGLPWNQVPCPECPQLLDFQTVLHFVPQYLKERLEKQSLMSVLSADVDFVWCTAPGCSSGQVHEGGQAQPIVTCISCGHKTCFIHKDEWHAGVTCAEIDWAAGGHLPPKDEEHEFPVEVEDQEEDDSEDDDSEDDDSEDDDSEDDEKEDSEDDEEEDSEDDDEEGDSEDEEEEDIAPHRPSAPGNKTTNTATPASVHKTCRCLSSLPSRLPLVHVLAAPITEGEQTGRI</sequence>
<comment type="caution">
    <text evidence="7">The sequence shown here is derived from an EMBL/GenBank/DDBJ whole genome shotgun (WGS) entry which is preliminary data.</text>
</comment>
<dbReference type="AlphaFoldDB" id="A0AAN7B789"/>